<dbReference type="HAMAP" id="MF_00074">
    <property type="entry name" value="16SrRNA_methyltr_G"/>
    <property type="match status" value="1"/>
</dbReference>
<evidence type="ECO:0000256" key="6">
    <source>
        <dbReference type="HAMAP-Rule" id="MF_00074"/>
    </source>
</evidence>
<dbReference type="OrthoDB" id="9808773at2"/>
<comment type="caution">
    <text evidence="8">The sequence shown here is derived from an EMBL/GenBank/DDBJ whole genome shotgun (WGS) entry which is preliminary data.</text>
</comment>
<evidence type="ECO:0000313" key="8">
    <source>
        <dbReference type="EMBL" id="RBP99714.1"/>
    </source>
</evidence>
<accession>A0A366KDD2</accession>
<dbReference type="Gene3D" id="3.40.50.150">
    <property type="entry name" value="Vaccinia Virus protein VP39"/>
    <property type="match status" value="1"/>
</dbReference>
<keyword evidence="2 6" id="KW-0698">rRNA processing</keyword>
<dbReference type="PIRSF" id="PIRSF003078">
    <property type="entry name" value="GidB"/>
    <property type="match status" value="1"/>
</dbReference>
<dbReference type="InterPro" id="IPR029063">
    <property type="entry name" value="SAM-dependent_MTases_sf"/>
</dbReference>
<feature type="binding site" evidence="6">
    <location>
        <position position="185"/>
    </location>
    <ligand>
        <name>S-adenosyl-L-methionine</name>
        <dbReference type="ChEBI" id="CHEBI:59789"/>
    </ligand>
</feature>
<proteinExistence type="inferred from homology"/>
<dbReference type="Pfam" id="PF02527">
    <property type="entry name" value="GidB"/>
    <property type="match status" value="2"/>
</dbReference>
<dbReference type="RefSeq" id="WP_113853116.1">
    <property type="nucleotide sequence ID" value="NZ_PDCH01000003.1"/>
</dbReference>
<dbReference type="InterPro" id="IPR003682">
    <property type="entry name" value="rRNA_ssu_MeTfrase_G"/>
</dbReference>
<reference evidence="8 9" key="1">
    <citation type="submission" date="2017-10" db="EMBL/GenBank/DDBJ databases">
        <title>Bifidobacterium xylocopum sp. nov. and Bifidobacterium aemilianum sp. nov., from the carpenter bee (Xylocopa violacea) digestive tract.</title>
        <authorList>
            <person name="Alberoni D."/>
            <person name="Baffoni L."/>
            <person name="Di Gioia D."/>
            <person name="Gaggia F."/>
            <person name="Biavati B."/>
        </authorList>
    </citation>
    <scope>NUCLEOTIDE SEQUENCE [LARGE SCALE GENOMIC DNA]</scope>
    <source>
        <strain evidence="8 9">XV2</strain>
    </source>
</reference>
<dbReference type="GO" id="GO:0005829">
    <property type="term" value="C:cytosol"/>
    <property type="evidence" value="ECO:0007669"/>
    <property type="project" value="TreeGrafter"/>
</dbReference>
<evidence type="ECO:0000256" key="5">
    <source>
        <dbReference type="ARBA" id="ARBA00022691"/>
    </source>
</evidence>
<dbReference type="GO" id="GO:0070043">
    <property type="term" value="F:rRNA (guanine-N7-)-methyltransferase activity"/>
    <property type="evidence" value="ECO:0007669"/>
    <property type="project" value="UniProtKB-UniRule"/>
</dbReference>
<comment type="similarity">
    <text evidence="6">Belongs to the methyltransferase superfamily. RNA methyltransferase RsmG family.</text>
</comment>
<dbReference type="Proteomes" id="UP000252345">
    <property type="component" value="Unassembled WGS sequence"/>
</dbReference>
<evidence type="ECO:0000256" key="4">
    <source>
        <dbReference type="ARBA" id="ARBA00022679"/>
    </source>
</evidence>
<feature type="binding site" evidence="6">
    <location>
        <position position="86"/>
    </location>
    <ligand>
        <name>S-adenosyl-L-methionine</name>
        <dbReference type="ChEBI" id="CHEBI:59789"/>
    </ligand>
</feature>
<evidence type="ECO:0000256" key="1">
    <source>
        <dbReference type="ARBA" id="ARBA00022490"/>
    </source>
</evidence>
<keyword evidence="3 6" id="KW-0489">Methyltransferase</keyword>
<comment type="caution">
    <text evidence="6">Lacks conserved residue(s) required for the propagation of feature annotation.</text>
</comment>
<feature type="region of interest" description="Disordered" evidence="7">
    <location>
        <begin position="142"/>
        <end position="174"/>
    </location>
</feature>
<keyword evidence="4 6" id="KW-0808">Transferase</keyword>
<dbReference type="PANTHER" id="PTHR31760">
    <property type="entry name" value="S-ADENOSYL-L-METHIONINE-DEPENDENT METHYLTRANSFERASES SUPERFAMILY PROTEIN"/>
    <property type="match status" value="1"/>
</dbReference>
<evidence type="ECO:0000256" key="7">
    <source>
        <dbReference type="SAM" id="MobiDB-lite"/>
    </source>
</evidence>
<keyword evidence="9" id="KW-1185">Reference proteome</keyword>
<dbReference type="SUPFAM" id="SSF53335">
    <property type="entry name" value="S-adenosyl-L-methionine-dependent methyltransferases"/>
    <property type="match status" value="1"/>
</dbReference>
<dbReference type="AlphaFoldDB" id="A0A366KDD2"/>
<evidence type="ECO:0000256" key="3">
    <source>
        <dbReference type="ARBA" id="ARBA00022603"/>
    </source>
</evidence>
<dbReference type="EMBL" id="PDCH01000003">
    <property type="protein sequence ID" value="RBP99714.1"/>
    <property type="molecule type" value="Genomic_DNA"/>
</dbReference>
<gene>
    <name evidence="6" type="primary">rsmG</name>
    <name evidence="8" type="ORF">CRD59_02775</name>
</gene>
<sequence length="256" mass="27645">MDQRDHACAHDRLEGSPVLSEVLGQALEPLKLFHDKLETEGIERGIIGPRDAGIVWERHILNSAAIVPFVVDSCRDAGSRRVADLGSGGGFPGLILAACLPDYQLTLIEPMERRVIWLRECIEMMGLGNVEVLRDRAENLAPSAAGRGGSEQGRRKRAKTVGKQSRTGSMPAIKPPQPFAVVSCRAVAPLTKLASWALPLVQTGGRLVALKGRSAQAEIDKALKELRKRGGRNPRAEEAQVGPGLEPTHVVLVDKI</sequence>
<comment type="function">
    <text evidence="6">Specifically methylates the N7 position of a guanine in 16S rRNA.</text>
</comment>
<dbReference type="PANTHER" id="PTHR31760:SF0">
    <property type="entry name" value="S-ADENOSYL-L-METHIONINE-DEPENDENT METHYLTRANSFERASES SUPERFAMILY PROTEIN"/>
    <property type="match status" value="1"/>
</dbReference>
<feature type="binding site" evidence="6">
    <location>
        <begin position="137"/>
        <end position="138"/>
    </location>
    <ligand>
        <name>S-adenosyl-L-methionine</name>
        <dbReference type="ChEBI" id="CHEBI:59789"/>
    </ligand>
</feature>
<keyword evidence="1 6" id="KW-0963">Cytoplasm</keyword>
<dbReference type="EC" id="2.1.1.-" evidence="6"/>
<feature type="binding site" evidence="6">
    <location>
        <position position="91"/>
    </location>
    <ligand>
        <name>S-adenosyl-L-methionine</name>
        <dbReference type="ChEBI" id="CHEBI:59789"/>
    </ligand>
</feature>
<name>A0A366KDD2_9BIFI</name>
<comment type="subcellular location">
    <subcellularLocation>
        <location evidence="6">Cytoplasm</location>
    </subcellularLocation>
</comment>
<evidence type="ECO:0000313" key="9">
    <source>
        <dbReference type="Proteomes" id="UP000252345"/>
    </source>
</evidence>
<protein>
    <recommendedName>
        <fullName evidence="6">Ribosomal RNA small subunit methyltransferase G</fullName>
        <ecNumber evidence="6">2.1.1.-</ecNumber>
    </recommendedName>
    <alternativeName>
        <fullName evidence="6">16S rRNA 7-methylguanosine methyltransferase</fullName>
        <shortName evidence="6">16S rRNA m7G methyltransferase</shortName>
    </alternativeName>
</protein>
<evidence type="ECO:0000256" key="2">
    <source>
        <dbReference type="ARBA" id="ARBA00022552"/>
    </source>
</evidence>
<organism evidence="8 9">
    <name type="scientific">Bifidobacterium xylocopae</name>
    <dbReference type="NCBI Taxonomy" id="2493119"/>
    <lineage>
        <taxon>Bacteria</taxon>
        <taxon>Bacillati</taxon>
        <taxon>Actinomycetota</taxon>
        <taxon>Actinomycetes</taxon>
        <taxon>Bifidobacteriales</taxon>
        <taxon>Bifidobacteriaceae</taxon>
        <taxon>Bifidobacterium</taxon>
    </lineage>
</organism>
<keyword evidence="5 6" id="KW-0949">S-adenosyl-L-methionine</keyword>